<dbReference type="SUPFAM" id="SSF53639">
    <property type="entry name" value="AraD/HMP-PK domain-like"/>
    <property type="match status" value="1"/>
</dbReference>
<dbReference type="EMBL" id="BCNO01000002">
    <property type="protein sequence ID" value="GAQ95215.1"/>
    <property type="molecule type" value="Genomic_DNA"/>
</dbReference>
<proteinExistence type="predicted"/>
<dbReference type="PANTHER" id="PTHR22789">
    <property type="entry name" value="FUCULOSE PHOSPHATE ALDOLASE"/>
    <property type="match status" value="1"/>
</dbReference>
<dbReference type="STRING" id="86166.TAGGR_2102"/>
<dbReference type="RefSeq" id="WP_059176661.1">
    <property type="nucleotide sequence ID" value="NZ_BCNO01000002.1"/>
</dbReference>
<dbReference type="InterPro" id="IPR036409">
    <property type="entry name" value="Aldolase_II/adducin_N_sf"/>
</dbReference>
<keyword evidence="1" id="KW-0479">Metal-binding</keyword>
<dbReference type="SMART" id="SM01007">
    <property type="entry name" value="Aldolase_II"/>
    <property type="match status" value="1"/>
</dbReference>
<dbReference type="Pfam" id="PF00596">
    <property type="entry name" value="Aldolase_II"/>
    <property type="match status" value="1"/>
</dbReference>
<dbReference type="GO" id="GO:0019323">
    <property type="term" value="P:pentose catabolic process"/>
    <property type="evidence" value="ECO:0007669"/>
    <property type="project" value="TreeGrafter"/>
</dbReference>
<dbReference type="InterPro" id="IPR001303">
    <property type="entry name" value="Aldolase_II/adducin_N"/>
</dbReference>
<gene>
    <name evidence="4" type="ORF">TAGGR_2102</name>
</gene>
<dbReference type="GO" id="GO:0005829">
    <property type="term" value="C:cytosol"/>
    <property type="evidence" value="ECO:0007669"/>
    <property type="project" value="TreeGrafter"/>
</dbReference>
<evidence type="ECO:0000256" key="2">
    <source>
        <dbReference type="ARBA" id="ARBA00023239"/>
    </source>
</evidence>
<dbReference type="Proteomes" id="UP000054976">
    <property type="component" value="Unassembled WGS sequence"/>
</dbReference>
<protein>
    <submittedName>
        <fullName evidence="4">L-fuculose-phosphate aldolase</fullName>
    </submittedName>
</protein>
<dbReference type="AlphaFoldDB" id="A0A0U9HXA8"/>
<organism evidence="4 5">
    <name type="scientific">Thermodesulfovibrio aggregans</name>
    <dbReference type="NCBI Taxonomy" id="86166"/>
    <lineage>
        <taxon>Bacteria</taxon>
        <taxon>Pseudomonadati</taxon>
        <taxon>Nitrospirota</taxon>
        <taxon>Thermodesulfovibrionia</taxon>
        <taxon>Thermodesulfovibrionales</taxon>
        <taxon>Thermodesulfovibrionaceae</taxon>
        <taxon>Thermodesulfovibrio</taxon>
    </lineage>
</organism>
<dbReference type="GO" id="GO:0016832">
    <property type="term" value="F:aldehyde-lyase activity"/>
    <property type="evidence" value="ECO:0007669"/>
    <property type="project" value="TreeGrafter"/>
</dbReference>
<dbReference type="OrthoDB" id="9786287at2"/>
<keyword evidence="2" id="KW-0456">Lyase</keyword>
<dbReference type="InterPro" id="IPR050197">
    <property type="entry name" value="Aldolase_class_II_sugar_metab"/>
</dbReference>
<reference evidence="5" key="1">
    <citation type="submission" date="2016-01" db="EMBL/GenBank/DDBJ databases">
        <title>Draft genome sequence of Thermodesulfovibrio aggregans strain TGE-P1.</title>
        <authorList>
            <person name="Sekiguchi Y."/>
            <person name="Ohashi A."/>
            <person name="Matsuura N."/>
            <person name="Tourlousse M.D."/>
        </authorList>
    </citation>
    <scope>NUCLEOTIDE SEQUENCE [LARGE SCALE GENOMIC DNA]</scope>
    <source>
        <strain evidence="5">TGE-P1</strain>
    </source>
</reference>
<evidence type="ECO:0000256" key="1">
    <source>
        <dbReference type="ARBA" id="ARBA00022723"/>
    </source>
</evidence>
<evidence type="ECO:0000259" key="3">
    <source>
        <dbReference type="SMART" id="SM01007"/>
    </source>
</evidence>
<accession>A0A0U9HXA8</accession>
<sequence length="191" mass="21184">MQWKKEREQIVRAAKKIYRKGLVTGYSGNISTRLNEKLIAITPKSKSYSKLKASDIVIIDFDGNLVEGSNEPSSERMLHIEIYKNRKDVNAIIHTHSTFACTIAALNFSLPLILDEQIEILGGEIGVTKYAPSGTKELAEETVKTLAQKKAVLLSKHGAVGVGSTIEEAFLVCELLEKLCKIYVFMRSIGQ</sequence>
<evidence type="ECO:0000313" key="5">
    <source>
        <dbReference type="Proteomes" id="UP000054976"/>
    </source>
</evidence>
<comment type="caution">
    <text evidence="4">The sequence shown here is derived from an EMBL/GenBank/DDBJ whole genome shotgun (WGS) entry which is preliminary data.</text>
</comment>
<dbReference type="PANTHER" id="PTHR22789:SF0">
    <property type="entry name" value="3-OXO-TETRONATE 4-PHOSPHATE DECARBOXYLASE-RELATED"/>
    <property type="match status" value="1"/>
</dbReference>
<evidence type="ECO:0000313" key="4">
    <source>
        <dbReference type="EMBL" id="GAQ95215.1"/>
    </source>
</evidence>
<feature type="domain" description="Class II aldolase/adducin N-terminal" evidence="3">
    <location>
        <begin position="8"/>
        <end position="184"/>
    </location>
</feature>
<keyword evidence="5" id="KW-1185">Reference proteome</keyword>
<dbReference type="Gene3D" id="3.40.225.10">
    <property type="entry name" value="Class II aldolase/adducin N-terminal domain"/>
    <property type="match status" value="1"/>
</dbReference>
<dbReference type="GO" id="GO:0046872">
    <property type="term" value="F:metal ion binding"/>
    <property type="evidence" value="ECO:0007669"/>
    <property type="project" value="UniProtKB-KW"/>
</dbReference>
<name>A0A0U9HXA8_9BACT</name>